<gene>
    <name evidence="5" type="ORF">ATH50_1465</name>
    <name evidence="4" type="ORF">DU502_01660</name>
</gene>
<dbReference type="EMBL" id="CP034145">
    <property type="protein sequence ID" value="AZH24159.1"/>
    <property type="molecule type" value="Genomic_DNA"/>
</dbReference>
<dbReference type="PANTHER" id="PTHR30543">
    <property type="entry name" value="CHROMATE REDUCTASE"/>
    <property type="match status" value="1"/>
</dbReference>
<dbReference type="KEGG" id="haer:DU502_01660"/>
<evidence type="ECO:0000313" key="7">
    <source>
        <dbReference type="Proteomes" id="UP000282007"/>
    </source>
</evidence>
<dbReference type="EMBL" id="REFS01000002">
    <property type="protein sequence ID" value="RMB24223.1"/>
    <property type="molecule type" value="Genomic_DNA"/>
</dbReference>
<dbReference type="Gene3D" id="3.40.50.360">
    <property type="match status" value="1"/>
</dbReference>
<dbReference type="InterPro" id="IPR050712">
    <property type="entry name" value="NAD(P)H-dep_reductase"/>
</dbReference>
<evidence type="ECO:0000256" key="2">
    <source>
        <dbReference type="ARBA" id="ARBA00038292"/>
    </source>
</evidence>
<dbReference type="Pfam" id="PF03358">
    <property type="entry name" value="FMN_red"/>
    <property type="match status" value="1"/>
</dbReference>
<accession>A0A3M0E949</accession>
<evidence type="ECO:0000256" key="1">
    <source>
        <dbReference type="ARBA" id="ARBA00001966"/>
    </source>
</evidence>
<evidence type="ECO:0000313" key="6">
    <source>
        <dbReference type="Proteomes" id="UP000277326"/>
    </source>
</evidence>
<dbReference type="Proteomes" id="UP000277326">
    <property type="component" value="Unassembled WGS sequence"/>
</dbReference>
<dbReference type="Proteomes" id="UP000282007">
    <property type="component" value="Chromosome"/>
</dbReference>
<keyword evidence="7" id="KW-1185">Reference proteome</keyword>
<sequence length="195" mass="20445">MIEKPNVVAITGSQRDGSHTATAVDIALAQARRAGAETDHVDLASLDLPLFDPDRPDAGDAEMLRRRVRAADAVLLATPMYHGSVASPLKTALDYCGFDEFEETTVGLLAVAGGAFPTAALDHLRTVARALDAWVLPHQAAVPDSHAQFADGELTDSDLRERVERLGEDLVAYAGVASCAADVAVTAETPAEAGD</sequence>
<reference evidence="5 6" key="1">
    <citation type="journal article" date="2015" name="Stand. Genomic Sci.">
        <title>Genomic Encyclopedia of Bacterial and Archaeal Type Strains, Phase III: the genomes of soil and plant-associated and newly described type strains.</title>
        <authorList>
            <person name="Whitman W.B."/>
            <person name="Woyke T."/>
            <person name="Klenk H.P."/>
            <person name="Zhou Y."/>
            <person name="Lilburn T.G."/>
            <person name="Beck B.J."/>
            <person name="De Vos P."/>
            <person name="Vandamme P."/>
            <person name="Eisen J.A."/>
            <person name="Garrity G."/>
            <person name="Hugenholtz P."/>
            <person name="Kyrpides N.C."/>
        </authorList>
    </citation>
    <scope>NUCLEOTIDE SEQUENCE [LARGE SCALE GENOMIC DNA]</scope>
    <source>
        <strain evidence="5 6">CGMCC 1.10124</strain>
    </source>
</reference>
<dbReference type="AlphaFoldDB" id="A0A3M0E949"/>
<dbReference type="SUPFAM" id="SSF52218">
    <property type="entry name" value="Flavoproteins"/>
    <property type="match status" value="1"/>
</dbReference>
<evidence type="ECO:0000313" key="4">
    <source>
        <dbReference type="EMBL" id="AZH24159.1"/>
    </source>
</evidence>
<organism evidence="5 6">
    <name type="scientific">Haloplanus aerogenes</name>
    <dbReference type="NCBI Taxonomy" id="660522"/>
    <lineage>
        <taxon>Archaea</taxon>
        <taxon>Methanobacteriati</taxon>
        <taxon>Methanobacteriota</taxon>
        <taxon>Stenosarchaea group</taxon>
        <taxon>Halobacteria</taxon>
        <taxon>Halobacteriales</taxon>
        <taxon>Haloferacaceae</taxon>
        <taxon>Haloplanus</taxon>
    </lineage>
</organism>
<dbReference type="InterPro" id="IPR029039">
    <property type="entry name" value="Flavoprotein-like_sf"/>
</dbReference>
<comment type="similarity">
    <text evidence="2">Belongs to the SsuE family. Isf subfamily.</text>
</comment>
<reference evidence="4 7" key="2">
    <citation type="submission" date="2018-07" db="EMBL/GenBank/DDBJ databases">
        <title>Genome sequences of Haloplanus aerogenes JCM 16430T.</title>
        <authorList>
            <person name="Kim Y.B."/>
            <person name="Roh S.W."/>
        </authorList>
    </citation>
    <scope>NUCLEOTIDE SEQUENCE [LARGE SCALE GENOMIC DNA]</scope>
    <source>
        <strain evidence="4 7">JCM 16430</strain>
    </source>
</reference>
<evidence type="ECO:0000259" key="3">
    <source>
        <dbReference type="Pfam" id="PF03358"/>
    </source>
</evidence>
<dbReference type="GO" id="GO:0010181">
    <property type="term" value="F:FMN binding"/>
    <property type="evidence" value="ECO:0007669"/>
    <property type="project" value="TreeGrafter"/>
</dbReference>
<dbReference type="RefSeq" id="WP_121920092.1">
    <property type="nucleotide sequence ID" value="NZ_CP034145.1"/>
</dbReference>
<dbReference type="GO" id="GO:0005829">
    <property type="term" value="C:cytosol"/>
    <property type="evidence" value="ECO:0007669"/>
    <property type="project" value="TreeGrafter"/>
</dbReference>
<evidence type="ECO:0000313" key="5">
    <source>
        <dbReference type="EMBL" id="RMB24223.1"/>
    </source>
</evidence>
<reference evidence="5" key="3">
    <citation type="submission" date="2018-10" db="EMBL/GenBank/DDBJ databases">
        <authorList>
            <person name="Whitman W."/>
            <person name="Huntemann M."/>
            <person name="Clum A."/>
            <person name="Pillay M."/>
            <person name="Palaniappan K."/>
            <person name="Varghese N."/>
            <person name="Mikhailova N."/>
            <person name="Stamatis D."/>
            <person name="Reddy T."/>
            <person name="Daum C."/>
            <person name="Shapiro N."/>
            <person name="Ivanova N."/>
            <person name="Kyrpides N."/>
            <person name="Woyke T."/>
        </authorList>
    </citation>
    <scope>NUCLEOTIDE SEQUENCE</scope>
    <source>
        <strain evidence="5">CGMCC 1.10124</strain>
    </source>
</reference>
<feature type="domain" description="NADPH-dependent FMN reductase-like" evidence="3">
    <location>
        <begin position="6"/>
        <end position="145"/>
    </location>
</feature>
<protein>
    <submittedName>
        <fullName evidence="5">NAD(P)H-dependent FMN reductase</fullName>
    </submittedName>
    <submittedName>
        <fullName evidence="4">NADPH-dependent oxidoreductase</fullName>
    </submittedName>
</protein>
<proteinExistence type="inferred from homology"/>
<dbReference type="GO" id="GO:0016491">
    <property type="term" value="F:oxidoreductase activity"/>
    <property type="evidence" value="ECO:0007669"/>
    <property type="project" value="InterPro"/>
</dbReference>
<dbReference type="InterPro" id="IPR005025">
    <property type="entry name" value="FMN_Rdtase-like_dom"/>
</dbReference>
<comment type="cofactor">
    <cofactor evidence="1">
        <name>[4Fe-4S] cluster</name>
        <dbReference type="ChEBI" id="CHEBI:49883"/>
    </cofactor>
</comment>
<dbReference type="PANTHER" id="PTHR30543:SF21">
    <property type="entry name" value="NAD(P)H-DEPENDENT FMN REDUCTASE LOT6"/>
    <property type="match status" value="1"/>
</dbReference>
<dbReference type="GeneID" id="38469952"/>
<name>A0A3M0E949_9EURY</name>